<comment type="similarity">
    <text evidence="3">Belongs to the glycosyl hydrolase 18 family.</text>
</comment>
<dbReference type="GeneTree" id="ENSGT00390000012891"/>
<evidence type="ECO:0000259" key="4">
    <source>
        <dbReference type="PROSITE" id="PS51910"/>
    </source>
</evidence>
<proteinExistence type="inferred from homology"/>
<accession>A0ABI7XQ83</accession>
<keyword evidence="2" id="KW-0326">Glycosidase</keyword>
<evidence type="ECO:0000256" key="1">
    <source>
        <dbReference type="ARBA" id="ARBA00022801"/>
    </source>
</evidence>
<dbReference type="InterPro" id="IPR001579">
    <property type="entry name" value="Glyco_hydro_18_chit_AS"/>
</dbReference>
<feature type="domain" description="GH18" evidence="4">
    <location>
        <begin position="1"/>
        <end position="315"/>
    </location>
</feature>
<evidence type="ECO:0000256" key="2">
    <source>
        <dbReference type="ARBA" id="ARBA00023295"/>
    </source>
</evidence>
<dbReference type="InterPro" id="IPR017853">
    <property type="entry name" value="GH"/>
</dbReference>
<evidence type="ECO:0000313" key="6">
    <source>
        <dbReference type="Proteomes" id="UP000823872"/>
    </source>
</evidence>
<dbReference type="PROSITE" id="PS51910">
    <property type="entry name" value="GH18_2"/>
    <property type="match status" value="1"/>
</dbReference>
<reference evidence="5" key="3">
    <citation type="submission" date="2025-09" db="UniProtKB">
        <authorList>
            <consortium name="Ensembl"/>
        </authorList>
    </citation>
    <scope>IDENTIFICATION</scope>
    <source>
        <strain evidence="5">breed Abyssinian</strain>
    </source>
</reference>
<evidence type="ECO:0000313" key="5">
    <source>
        <dbReference type="Ensembl" id="ENSFCTP00005024574.1"/>
    </source>
</evidence>
<evidence type="ECO:0000256" key="3">
    <source>
        <dbReference type="RuleBase" id="RU004453"/>
    </source>
</evidence>
<keyword evidence="1" id="KW-0378">Hydrolase</keyword>
<reference evidence="5 6" key="1">
    <citation type="submission" date="2021-02" db="EMBL/GenBank/DDBJ databases">
        <title>Safari Cat Assemblies.</title>
        <authorList>
            <person name="Bredemeyer K.R."/>
            <person name="Murphy W.J."/>
        </authorList>
    </citation>
    <scope>NUCLEOTIDE SEQUENCE [LARGE SCALE GENOMIC DNA]</scope>
</reference>
<dbReference type="GeneID" id="109502427"/>
<dbReference type="PROSITE" id="PS01095">
    <property type="entry name" value="GH18_1"/>
    <property type="match status" value="1"/>
</dbReference>
<gene>
    <name evidence="5" type="primary">CTBS</name>
</gene>
<dbReference type="RefSeq" id="XP_044892049.1">
    <property type="nucleotide sequence ID" value="XM_045036114.1"/>
</dbReference>
<organism evidence="5 6">
    <name type="scientific">Felis catus</name>
    <name type="common">Cat</name>
    <name type="synonym">Felis silvestris catus</name>
    <dbReference type="NCBI Taxonomy" id="9685"/>
    <lineage>
        <taxon>Eukaryota</taxon>
        <taxon>Metazoa</taxon>
        <taxon>Chordata</taxon>
        <taxon>Craniata</taxon>
        <taxon>Vertebrata</taxon>
        <taxon>Euteleostomi</taxon>
        <taxon>Mammalia</taxon>
        <taxon>Eutheria</taxon>
        <taxon>Laurasiatheria</taxon>
        <taxon>Carnivora</taxon>
        <taxon>Feliformia</taxon>
        <taxon>Felidae</taxon>
        <taxon>Felinae</taxon>
        <taxon>Felis</taxon>
    </lineage>
</organism>
<dbReference type="RefSeq" id="XP_044892048.1">
    <property type="nucleotide sequence ID" value="XM_045036113.1"/>
</dbReference>
<dbReference type="SUPFAM" id="SSF51445">
    <property type="entry name" value="(Trans)glycosidases"/>
    <property type="match status" value="1"/>
</dbReference>
<dbReference type="Proteomes" id="UP000823872">
    <property type="component" value="Chromosome C1"/>
</dbReference>
<dbReference type="InterPro" id="IPR001223">
    <property type="entry name" value="Glyco_hydro18_cat"/>
</dbReference>
<sequence>MCYAHSHGARVVLKGDIPLKDIIDPTFRASWIAQKVKLAKAQYMDGMNIDIEQEANCFSPEYYALTALVKEATDSFHREIKGSQVTFDVTWSPKCKDRCYNYTGIADACDFLFVMSYDEQSPALSECIAAANAPYKETLTGYDDYIKIGINPEKLVMGIPWYGYDYTCLKLLEDRVCTIPKVPSWRASCGIASGQQVPYKIIMKHVNSSISGSHWDKNQQASYYNYKLIYLLGETVLVLEAVDAEEDFKGWKDSSGHLHQVWYDNPQSISLKAAYIQKHGLRGIGMWHANCLDYSGDAVAKQQTKEMWKVLNPKL</sequence>
<keyword evidence="6" id="KW-1185">Reference proteome</keyword>
<dbReference type="InterPro" id="IPR011583">
    <property type="entry name" value="Chitinase_II/V-like_cat"/>
</dbReference>
<dbReference type="PANTHER" id="PTHR46290">
    <property type="entry name" value="DI-N-ACETYLCHITOBIASE"/>
    <property type="match status" value="1"/>
</dbReference>
<reference evidence="5" key="2">
    <citation type="submission" date="2025-08" db="UniProtKB">
        <authorList>
            <consortium name="Ensembl"/>
        </authorList>
    </citation>
    <scope>IDENTIFICATION</scope>
    <source>
        <strain evidence="5">breed Abyssinian</strain>
    </source>
</reference>
<dbReference type="SMART" id="SM00636">
    <property type="entry name" value="Glyco_18"/>
    <property type="match status" value="1"/>
</dbReference>
<dbReference type="Gene3D" id="3.20.20.80">
    <property type="entry name" value="Glycosidases"/>
    <property type="match status" value="1"/>
</dbReference>
<name>A0ABI7XQ83_FELCA</name>
<dbReference type="InterPro" id="IPR051887">
    <property type="entry name" value="GH18_Domain-Containing"/>
</dbReference>
<dbReference type="Pfam" id="PF00704">
    <property type="entry name" value="Glyco_hydro_18"/>
    <property type="match status" value="1"/>
</dbReference>
<dbReference type="PANTHER" id="PTHR46290:SF1">
    <property type="entry name" value="DI-N-ACETYLCHITOBIASE"/>
    <property type="match status" value="1"/>
</dbReference>
<protein>
    <recommendedName>
        <fullName evidence="4">GH18 domain-containing protein</fullName>
    </recommendedName>
</protein>
<dbReference type="Ensembl" id="ENSFCTT00005035708.1">
    <property type="protein sequence ID" value="ENSFCTP00005024574.1"/>
    <property type="gene ID" value="ENSFCTG00005012604.1"/>
</dbReference>